<dbReference type="Gene3D" id="3.90.1300.10">
    <property type="entry name" value="Amidase signature (AS) domain"/>
    <property type="match status" value="1"/>
</dbReference>
<keyword evidence="4" id="KW-1185">Reference proteome</keyword>
<sequence>MTRTNPSSAESSGNSQLTELGVAAAAAAIRRGDVTAESYASALLDQARAQSEIRAFITIDESAVLAAASAADEARAAGATAPLLGVPLGVKDSYQTRDLPTSLGLGSLTGFTPSTDAEIVTAIEGAGAIVFGKNNLVEMSYGVTGHNADHGQVLNPYDQGRQHLRGEVVQQVVAAARRCGAPAAQRQSGQLQARGPALGPSPRGRRDRPVERRPADPLDQGGRLVEGETQVGRAQLGELAPGRAAARAVAAGPSGSP</sequence>
<feature type="compositionally biased region" description="Low complexity" evidence="1">
    <location>
        <begin position="240"/>
        <end position="257"/>
    </location>
</feature>
<comment type="caution">
    <text evidence="3">The sequence shown here is derived from an EMBL/GenBank/DDBJ whole genome shotgun (WGS) entry which is preliminary data.</text>
</comment>
<proteinExistence type="predicted"/>
<feature type="domain" description="Amidase" evidence="2">
    <location>
        <begin position="42"/>
        <end position="161"/>
    </location>
</feature>
<dbReference type="InterPro" id="IPR036928">
    <property type="entry name" value="AS_sf"/>
</dbReference>
<feature type="compositionally biased region" description="Basic and acidic residues" evidence="1">
    <location>
        <begin position="207"/>
        <end position="216"/>
    </location>
</feature>
<dbReference type="Proteomes" id="UP001597182">
    <property type="component" value="Unassembled WGS sequence"/>
</dbReference>
<dbReference type="Pfam" id="PF01425">
    <property type="entry name" value="Amidase"/>
    <property type="match status" value="1"/>
</dbReference>
<dbReference type="PANTHER" id="PTHR11895">
    <property type="entry name" value="TRANSAMIDASE"/>
    <property type="match status" value="1"/>
</dbReference>
<evidence type="ECO:0000313" key="3">
    <source>
        <dbReference type="EMBL" id="MFD1232320.1"/>
    </source>
</evidence>
<dbReference type="EMBL" id="JBHTMB010000022">
    <property type="protein sequence ID" value="MFD1232320.1"/>
    <property type="molecule type" value="Genomic_DNA"/>
</dbReference>
<evidence type="ECO:0000259" key="2">
    <source>
        <dbReference type="Pfam" id="PF01425"/>
    </source>
</evidence>
<evidence type="ECO:0000313" key="4">
    <source>
        <dbReference type="Proteomes" id="UP001597182"/>
    </source>
</evidence>
<organism evidence="3 4">
    <name type="scientific">Pseudonocardia benzenivorans</name>
    <dbReference type="NCBI Taxonomy" id="228005"/>
    <lineage>
        <taxon>Bacteria</taxon>
        <taxon>Bacillati</taxon>
        <taxon>Actinomycetota</taxon>
        <taxon>Actinomycetes</taxon>
        <taxon>Pseudonocardiales</taxon>
        <taxon>Pseudonocardiaceae</taxon>
        <taxon>Pseudonocardia</taxon>
    </lineage>
</organism>
<reference evidence="4" key="1">
    <citation type="journal article" date="2019" name="Int. J. Syst. Evol. Microbiol.">
        <title>The Global Catalogue of Microorganisms (GCM) 10K type strain sequencing project: providing services to taxonomists for standard genome sequencing and annotation.</title>
        <authorList>
            <consortium name="The Broad Institute Genomics Platform"/>
            <consortium name="The Broad Institute Genome Sequencing Center for Infectious Disease"/>
            <person name="Wu L."/>
            <person name="Ma J."/>
        </authorList>
    </citation>
    <scope>NUCLEOTIDE SEQUENCE [LARGE SCALE GENOMIC DNA]</scope>
    <source>
        <strain evidence="4">CCUG 49018</strain>
    </source>
</reference>
<dbReference type="RefSeq" id="WP_346091137.1">
    <property type="nucleotide sequence ID" value="NZ_BAABKS010000019.1"/>
</dbReference>
<dbReference type="PANTHER" id="PTHR11895:SF151">
    <property type="entry name" value="GLUTAMYL-TRNA(GLN) AMIDOTRANSFERASE SUBUNIT A"/>
    <property type="match status" value="1"/>
</dbReference>
<dbReference type="InterPro" id="IPR023631">
    <property type="entry name" value="Amidase_dom"/>
</dbReference>
<dbReference type="InterPro" id="IPR000120">
    <property type="entry name" value="Amidase"/>
</dbReference>
<accession>A0ABW3VCP4</accession>
<evidence type="ECO:0000256" key="1">
    <source>
        <dbReference type="SAM" id="MobiDB-lite"/>
    </source>
</evidence>
<gene>
    <name evidence="3" type="ORF">ACFQ34_03400</name>
</gene>
<name>A0ABW3VCP4_9PSEU</name>
<feature type="region of interest" description="Disordered" evidence="1">
    <location>
        <begin position="180"/>
        <end position="257"/>
    </location>
</feature>
<dbReference type="SUPFAM" id="SSF75304">
    <property type="entry name" value="Amidase signature (AS) enzymes"/>
    <property type="match status" value="1"/>
</dbReference>
<protein>
    <submittedName>
        <fullName evidence="3">Amidase family protein</fullName>
    </submittedName>
</protein>